<proteinExistence type="inferred from homology"/>
<comment type="similarity">
    <text evidence="1">Belongs to the UxaA family.</text>
</comment>
<evidence type="ECO:0000259" key="3">
    <source>
        <dbReference type="SMART" id="SM00858"/>
    </source>
</evidence>
<dbReference type="KEGG" id="whj:H9Q79_17585"/>
<dbReference type="SMART" id="SM00858">
    <property type="entry name" value="SAF"/>
    <property type="match status" value="1"/>
</dbReference>
<dbReference type="Proteomes" id="UP000515860">
    <property type="component" value="Chromosome"/>
</dbReference>
<dbReference type="InterPro" id="IPR013974">
    <property type="entry name" value="SAF"/>
</dbReference>
<dbReference type="CDD" id="cd11613">
    <property type="entry name" value="SAF_AH_GD"/>
    <property type="match status" value="1"/>
</dbReference>
<dbReference type="RefSeq" id="WP_249329740.1">
    <property type="nucleotide sequence ID" value="NZ_CP060635.1"/>
</dbReference>
<reference evidence="4 5" key="1">
    <citation type="submission" date="2020-08" db="EMBL/GenBank/DDBJ databases">
        <authorList>
            <person name="Liu C."/>
            <person name="Sun Q."/>
        </authorList>
    </citation>
    <scope>NUCLEOTIDE SEQUENCE [LARGE SCALE GENOMIC DNA]</scope>
    <source>
        <strain evidence="4 5">NSJ-29</strain>
    </source>
</reference>
<dbReference type="InterPro" id="IPR048332">
    <property type="entry name" value="GD_AH_C"/>
</dbReference>
<evidence type="ECO:0000313" key="4">
    <source>
        <dbReference type="EMBL" id="QNM10578.1"/>
    </source>
</evidence>
<sequence length="498" mass="53971">MPKLLFKISPLDNVAVALSDLQKGTVCQAGGQTVRLLNDIPFGHKAALTDLAAGDYVIKYGHPIGHARQPIPAGSHVHVQNLATNLDGFLEYQYKPSKISMPSFQDAANASFQGYMRKNGKAGIRNEVWIIPTVGCVNATAALLAQKARAAFGGRVDGICAYTHNMGCSQLSDDLLRTQHILRGLINNPNAGAVLILSLGCENNNLEVFKPILGDYDPDRVKFLTTQEVDDEYEEGMKLLDELTDFAASAKREPLSARHLVIGFKCGGSDAFSGITANPLCGRINDMVVQCGGSTILTEVPEMFGAELLLMDRAVNQQVFDRTVRLINDFKQYFIRHNQAIYENPSPGNKKGGITTLEEKSLGCTQKGGQAPVVSVLDYGEPVEKNGLNLLTGPGNDQVSCTNLTASGAQMILFTTGRGNPFGAPIPTVKIATNSGLAKRKSHWIDYNAGQLLEGSTFDQVSSDFFRYLLDVASGRILTKNEQNGYREISIFRDGVIL</sequence>
<dbReference type="InterPro" id="IPR007392">
    <property type="entry name" value="GD_AH_second"/>
</dbReference>
<dbReference type="Pfam" id="PF20629">
    <property type="entry name" value="GD_AH_C"/>
    <property type="match status" value="1"/>
</dbReference>
<dbReference type="PANTHER" id="PTHR30536:SF5">
    <property type="entry name" value="ALTRONATE DEHYDRATASE"/>
    <property type="match status" value="1"/>
</dbReference>
<accession>A0A7G9GIE6</accession>
<dbReference type="Pfam" id="PF08666">
    <property type="entry name" value="SAF"/>
    <property type="match status" value="1"/>
</dbReference>
<dbReference type="GO" id="GO:0019698">
    <property type="term" value="P:D-galacturonate catabolic process"/>
    <property type="evidence" value="ECO:0007669"/>
    <property type="project" value="TreeGrafter"/>
</dbReference>
<dbReference type="GO" id="GO:0016829">
    <property type="term" value="F:lyase activity"/>
    <property type="evidence" value="ECO:0007669"/>
    <property type="project" value="UniProtKB-KW"/>
</dbReference>
<dbReference type="AlphaFoldDB" id="A0A7G9GIE6"/>
<protein>
    <submittedName>
        <fullName evidence="4">Altronate dehydratase</fullName>
    </submittedName>
</protein>
<dbReference type="EMBL" id="CP060635">
    <property type="protein sequence ID" value="QNM10578.1"/>
    <property type="molecule type" value="Genomic_DNA"/>
</dbReference>
<feature type="domain" description="SAF" evidence="3">
    <location>
        <begin position="12"/>
        <end position="83"/>
    </location>
</feature>
<gene>
    <name evidence="4" type="ORF">H9Q79_17585</name>
</gene>
<dbReference type="Pfam" id="PF04295">
    <property type="entry name" value="GD_AH_second"/>
    <property type="match status" value="1"/>
</dbReference>
<evidence type="ECO:0000256" key="1">
    <source>
        <dbReference type="ARBA" id="ARBA00010986"/>
    </source>
</evidence>
<organism evidence="4 5">
    <name type="scientific">Wansuia hejianensis</name>
    <dbReference type="NCBI Taxonomy" id="2763667"/>
    <lineage>
        <taxon>Bacteria</taxon>
        <taxon>Bacillati</taxon>
        <taxon>Bacillota</taxon>
        <taxon>Clostridia</taxon>
        <taxon>Lachnospirales</taxon>
        <taxon>Lachnospiraceae</taxon>
        <taxon>Wansuia</taxon>
    </lineage>
</organism>
<evidence type="ECO:0000313" key="5">
    <source>
        <dbReference type="Proteomes" id="UP000515860"/>
    </source>
</evidence>
<dbReference type="InterPro" id="IPR052172">
    <property type="entry name" value="UxaA_altronate/galactarate_dh"/>
</dbReference>
<dbReference type="Gene3D" id="2.30.130.110">
    <property type="match status" value="1"/>
</dbReference>
<dbReference type="PANTHER" id="PTHR30536">
    <property type="entry name" value="ALTRONATE/GALACTARATE DEHYDRATASE"/>
    <property type="match status" value="1"/>
</dbReference>
<keyword evidence="5" id="KW-1185">Reference proteome</keyword>
<keyword evidence="2" id="KW-0456">Lyase</keyword>
<name>A0A7G9GIE6_9FIRM</name>
<dbReference type="InterPro" id="IPR044144">
    <property type="entry name" value="SAF_UxaA/GarD"/>
</dbReference>
<evidence type="ECO:0000256" key="2">
    <source>
        <dbReference type="ARBA" id="ARBA00023239"/>
    </source>
</evidence>